<dbReference type="OrthoDB" id="8910674at2"/>
<name>A0A3M6QU89_9BURK</name>
<proteinExistence type="predicted"/>
<reference evidence="1 2" key="1">
    <citation type="submission" date="2018-10" db="EMBL/GenBank/DDBJ databases">
        <title>Draft genome of Cortibacter populi DSM10536.</title>
        <authorList>
            <person name="Bernier A.-M."/>
            <person name="Bernard K."/>
        </authorList>
    </citation>
    <scope>NUCLEOTIDE SEQUENCE [LARGE SCALE GENOMIC DNA]</scope>
    <source>
        <strain evidence="1 2">DSM 105136</strain>
    </source>
</reference>
<gene>
    <name evidence="1" type="ORF">D8I35_08710</name>
</gene>
<accession>A0A3M6QU89</accession>
<evidence type="ECO:0000313" key="1">
    <source>
        <dbReference type="EMBL" id="RMX06586.1"/>
    </source>
</evidence>
<organism evidence="1 2">
    <name type="scientific">Corticibacter populi</name>
    <dbReference type="NCBI Taxonomy" id="1550736"/>
    <lineage>
        <taxon>Bacteria</taxon>
        <taxon>Pseudomonadati</taxon>
        <taxon>Pseudomonadota</taxon>
        <taxon>Betaproteobacteria</taxon>
        <taxon>Burkholderiales</taxon>
        <taxon>Comamonadaceae</taxon>
        <taxon>Corticibacter</taxon>
    </lineage>
</organism>
<sequence length="310" mass="34560">MTSPHLNFFLALDNLPRLDASVLADRLGRDYRQFLQRRWIVPAGYLTHVMVPFLDSEQEVEVDVDEDAGRYSYCSPLNGRTVVQPLAGIALYSIQMDSWLADLSALIGIEDRRRSSNICRTPNHLWHLGELRLAGTHEFAPVFVGRAWSRAPQDKTSAVLSDAVWPRGGIILCPRRLDALLPLDHAIRGLDEFVRIVDGADAFDTNAFDRVLRGYVTNVGEAEPVQFFNGKRLKLPHMTSSIDLTEARAKIIKLMWGTEGSAQPVMSWKEVNGAVTVNTGVQSFDDAFGDKVAREEVIELVSRTNEGAKA</sequence>
<dbReference type="AlphaFoldDB" id="A0A3M6QU89"/>
<dbReference type="Proteomes" id="UP000278006">
    <property type="component" value="Unassembled WGS sequence"/>
</dbReference>
<protein>
    <submittedName>
        <fullName evidence="1">Uncharacterized protein</fullName>
    </submittedName>
</protein>
<dbReference type="EMBL" id="RDQO01000002">
    <property type="protein sequence ID" value="RMX06586.1"/>
    <property type="molecule type" value="Genomic_DNA"/>
</dbReference>
<comment type="caution">
    <text evidence="1">The sequence shown here is derived from an EMBL/GenBank/DDBJ whole genome shotgun (WGS) entry which is preliminary data.</text>
</comment>
<dbReference type="RefSeq" id="WP_122228156.1">
    <property type="nucleotide sequence ID" value="NZ_RDQO01000002.1"/>
</dbReference>
<evidence type="ECO:0000313" key="2">
    <source>
        <dbReference type="Proteomes" id="UP000278006"/>
    </source>
</evidence>
<keyword evidence="2" id="KW-1185">Reference proteome</keyword>